<feature type="domain" description="Alpha fucosidase A-like C-terminal" evidence="1">
    <location>
        <begin position="604"/>
        <end position="696"/>
    </location>
</feature>
<sequence length="749" mass="84840">MIQDHIDWPSFLGRHDMTWSVKPISWDDGAYIGNGTIGAMIYSEEHRDKRNVLRFVLGRTDVTARKSQGGYPPRVPVGELHLELAGWIYQPISIRVDLWNAELRAEITTTVGTVKVRAFVHSVDMALAVELETSPEEADAKLQWYAFSEVDPVLKNADGTNLNQYIPQAEVTRYSLEDTSFGVQRFSPQGGCTTAWKQSYSAENLNRRYLYLSIANGADESVQQQVASVIREASAQSWEQWVESHRSWWHDYYQQSFVSIPDTLLEGFYWIQMYKLASATRADGMIIDNQGPWLAPTPWAGVWFNMNVQMSYSPVYTSNRLHIGESLVRAFRNNFDHLANNVPEPYRDDSSGLPRSCSYDLINPVGTEIGNLTWICHNLWRQYRYSMDEKLLGELVYPLLKRSVQYYLHLLEEGNDGKLHLPPTVSPEYGSFLQMTVPDTHYDLTLLQWGCETLLLSSELLGLQEEDAAIRGRWRKTLERLVPLPVDETGFMIGKDQPLEFGHRHFSHLMAVFPLHLISGDDENERELIVKTLRHWFSMEGDLRGFTFTSAASIAAALGEGQEALSYLKSFMHLIKPNTMYKEAGPVMESPLAAAEGIHDMLLQSWGDTIRVFPAIPSEWTEAVFHNLRTEGAFLVSAVRSAGITSWIRIKSLAGQPCRIQTGMTGDIRISGVESAKFRQLEDGVYVFDLKEGQEVILYAKIDSDASAPGGEPSADEKLWKIKPIAADSRLCGYFGSRKPWRLYGLPIK</sequence>
<gene>
    <name evidence="3" type="ORF">NV381_01240</name>
</gene>
<dbReference type="PANTHER" id="PTHR31084:SF0">
    <property type="entry name" value="ALPHA-L-FUCOSIDASE 2"/>
    <property type="match status" value="1"/>
</dbReference>
<dbReference type="Pfam" id="PF21307">
    <property type="entry name" value="Glyco_hydro_95_C"/>
    <property type="match status" value="1"/>
</dbReference>
<proteinExistence type="predicted"/>
<keyword evidence="4" id="KW-1185">Reference proteome</keyword>
<dbReference type="InterPro" id="IPR008928">
    <property type="entry name" value="6-hairpin_glycosidase_sf"/>
</dbReference>
<reference evidence="3 4" key="1">
    <citation type="submission" date="2022-08" db="EMBL/GenBank/DDBJ databases">
        <title>Paenibacillus endoradicis sp. nov., Paenibacillus radicibacter sp. nov and Paenibacillus pararadicis sp. nov., three cold-adapted plant growth-promoting bacteria isolated from root of Larix gmelinii in Great Khingan.</title>
        <authorList>
            <person name="Xue H."/>
        </authorList>
    </citation>
    <scope>NUCLEOTIDE SEQUENCE [LARGE SCALE GENOMIC DNA]</scope>
    <source>
        <strain evidence="3 4">N5-1-1-5</strain>
    </source>
</reference>
<dbReference type="InterPro" id="IPR054363">
    <property type="entry name" value="GH95_cat"/>
</dbReference>
<organism evidence="3 4">
    <name type="scientific">Paenibacillus radicis</name>
    <name type="common">ex Xue et al. 2023</name>
    <dbReference type="NCBI Taxonomy" id="2972489"/>
    <lineage>
        <taxon>Bacteria</taxon>
        <taxon>Bacillati</taxon>
        <taxon>Bacillota</taxon>
        <taxon>Bacilli</taxon>
        <taxon>Bacillales</taxon>
        <taxon>Paenibacillaceae</taxon>
        <taxon>Paenibacillus</taxon>
    </lineage>
</organism>
<dbReference type="Pfam" id="PF22124">
    <property type="entry name" value="Glyco_hydro_95_cat"/>
    <property type="match status" value="1"/>
</dbReference>
<dbReference type="Gene3D" id="1.50.10.10">
    <property type="match status" value="1"/>
</dbReference>
<protein>
    <recommendedName>
        <fullName evidence="5">Alpha-L-fucosidase</fullName>
    </recommendedName>
</protein>
<dbReference type="InterPro" id="IPR049053">
    <property type="entry name" value="AFCA-like_C"/>
</dbReference>
<dbReference type="PANTHER" id="PTHR31084">
    <property type="entry name" value="ALPHA-L-FUCOSIDASE 2"/>
    <property type="match status" value="1"/>
</dbReference>
<dbReference type="RefSeq" id="WP_258211431.1">
    <property type="nucleotide sequence ID" value="NZ_JANQBD010000001.1"/>
</dbReference>
<dbReference type="Proteomes" id="UP001300012">
    <property type="component" value="Unassembled WGS sequence"/>
</dbReference>
<dbReference type="EMBL" id="JANQBD010000001">
    <property type="protein sequence ID" value="MCR8629815.1"/>
    <property type="molecule type" value="Genomic_DNA"/>
</dbReference>
<comment type="caution">
    <text evidence="3">The sequence shown here is derived from an EMBL/GenBank/DDBJ whole genome shotgun (WGS) entry which is preliminary data.</text>
</comment>
<dbReference type="InterPro" id="IPR012341">
    <property type="entry name" value="6hp_glycosidase-like_sf"/>
</dbReference>
<evidence type="ECO:0000313" key="3">
    <source>
        <dbReference type="EMBL" id="MCR8629815.1"/>
    </source>
</evidence>
<evidence type="ECO:0000259" key="2">
    <source>
        <dbReference type="Pfam" id="PF22124"/>
    </source>
</evidence>
<evidence type="ECO:0008006" key="5">
    <source>
        <dbReference type="Google" id="ProtNLM"/>
    </source>
</evidence>
<evidence type="ECO:0000313" key="4">
    <source>
        <dbReference type="Proteomes" id="UP001300012"/>
    </source>
</evidence>
<name>A0ABT1Y9E5_9BACL</name>
<evidence type="ECO:0000259" key="1">
    <source>
        <dbReference type="Pfam" id="PF21307"/>
    </source>
</evidence>
<feature type="domain" description="Glycosyl hydrolase family 95 catalytic" evidence="2">
    <location>
        <begin position="272"/>
        <end position="580"/>
    </location>
</feature>
<accession>A0ABT1Y9E5</accession>
<dbReference type="SUPFAM" id="SSF48208">
    <property type="entry name" value="Six-hairpin glycosidases"/>
    <property type="match status" value="1"/>
</dbReference>